<organism evidence="1">
    <name type="scientific">uncultured Caudovirales phage</name>
    <dbReference type="NCBI Taxonomy" id="2100421"/>
    <lineage>
        <taxon>Viruses</taxon>
        <taxon>Duplodnaviria</taxon>
        <taxon>Heunggongvirae</taxon>
        <taxon>Uroviricota</taxon>
        <taxon>Caudoviricetes</taxon>
        <taxon>Peduoviridae</taxon>
        <taxon>Maltschvirus</taxon>
        <taxon>Maltschvirus maltsch</taxon>
    </lineage>
</organism>
<evidence type="ECO:0000313" key="1">
    <source>
        <dbReference type="EMBL" id="ASN72031.1"/>
    </source>
</evidence>
<reference evidence="1" key="1">
    <citation type="submission" date="2017-06" db="EMBL/GenBank/DDBJ databases">
        <title>Novel phages from South African skin metaviromes.</title>
        <authorList>
            <person name="van Zyl L.J."/>
            <person name="Abrahams Y."/>
            <person name="Stander E.A."/>
            <person name="Kirby B.M."/>
            <person name="Clavaud C."/>
            <person name="Farcet C."/>
            <person name="Breton L."/>
            <person name="Trindade M.I."/>
        </authorList>
    </citation>
    <scope>NUCLEOTIDE SEQUENCE</scope>
</reference>
<protein>
    <submittedName>
        <fullName evidence="1">Uncharacterized protein</fullName>
    </submittedName>
</protein>
<gene>
    <name evidence="1" type="ORF">7S2_38</name>
</gene>
<accession>A0A2H4JH32</accession>
<proteinExistence type="predicted"/>
<name>A0A2H4JH32_9CAUD</name>
<sequence length="111" mass="12906">MSNDYVWRLDVVYPADAIYSEDAEQWYAGCLRADWAPKGWDPSGEYIDRFKTERFIWPTVRKFYLSRSAAVDRAHLLESYGAQVRLLRSAPLTFEERPFKRPLRVITGGAA</sequence>
<dbReference type="EMBL" id="MF417939">
    <property type="protein sequence ID" value="ASN72031.1"/>
    <property type="molecule type" value="Genomic_DNA"/>
</dbReference>